<protein>
    <submittedName>
        <fullName evidence="5">Melibiose operon regulatory protein</fullName>
    </submittedName>
</protein>
<gene>
    <name evidence="5" type="primary">melR_1</name>
    <name evidence="5" type="ORF">CLBCK_17870</name>
</gene>
<dbReference type="InterPro" id="IPR018060">
    <property type="entry name" value="HTH_AraC"/>
</dbReference>
<dbReference type="PANTHER" id="PTHR43280">
    <property type="entry name" value="ARAC-FAMILY TRANSCRIPTIONAL REGULATOR"/>
    <property type="match status" value="1"/>
</dbReference>
<organism evidence="5 6">
    <name type="scientific">Clostridium beijerinckii</name>
    <name type="common">Clostridium MP</name>
    <dbReference type="NCBI Taxonomy" id="1520"/>
    <lineage>
        <taxon>Bacteria</taxon>
        <taxon>Bacillati</taxon>
        <taxon>Bacillota</taxon>
        <taxon>Clostridia</taxon>
        <taxon>Eubacteriales</taxon>
        <taxon>Clostridiaceae</taxon>
        <taxon>Clostridium</taxon>
    </lineage>
</organism>
<name>A0A1S8SAD5_CLOBE</name>
<dbReference type="Proteomes" id="UP000190973">
    <property type="component" value="Unassembled WGS sequence"/>
</dbReference>
<dbReference type="PROSITE" id="PS01124">
    <property type="entry name" value="HTH_ARAC_FAMILY_2"/>
    <property type="match status" value="1"/>
</dbReference>
<dbReference type="RefSeq" id="WP_173715004.1">
    <property type="nucleotide sequence ID" value="NZ_JABTAE010000001.1"/>
</dbReference>
<evidence type="ECO:0000256" key="3">
    <source>
        <dbReference type="ARBA" id="ARBA00023163"/>
    </source>
</evidence>
<evidence type="ECO:0000256" key="2">
    <source>
        <dbReference type="ARBA" id="ARBA00023125"/>
    </source>
</evidence>
<evidence type="ECO:0000313" key="6">
    <source>
        <dbReference type="Proteomes" id="UP000190973"/>
    </source>
</evidence>
<dbReference type="GO" id="GO:0043565">
    <property type="term" value="F:sequence-specific DNA binding"/>
    <property type="evidence" value="ECO:0007669"/>
    <property type="project" value="InterPro"/>
</dbReference>
<dbReference type="SUPFAM" id="SSF51215">
    <property type="entry name" value="Regulatory protein AraC"/>
    <property type="match status" value="1"/>
</dbReference>
<evidence type="ECO:0000259" key="4">
    <source>
        <dbReference type="PROSITE" id="PS01124"/>
    </source>
</evidence>
<feature type="domain" description="HTH araC/xylS-type" evidence="4">
    <location>
        <begin position="181"/>
        <end position="279"/>
    </location>
</feature>
<dbReference type="InterPro" id="IPR009057">
    <property type="entry name" value="Homeodomain-like_sf"/>
</dbReference>
<dbReference type="AlphaFoldDB" id="A0A1S8SAD5"/>
<dbReference type="EMBL" id="LZZI01000024">
    <property type="protein sequence ID" value="OOM62357.1"/>
    <property type="molecule type" value="Genomic_DNA"/>
</dbReference>
<dbReference type="PRINTS" id="PR00032">
    <property type="entry name" value="HTHARAC"/>
</dbReference>
<sequence>MSNRSVRVFHNNFFINKLKRTKKFDMPQHHFHEDYEIFYLIQGERKYFINDTIYKISEGNLVLVNVNEIHKTSDFSDHSHERIVVNFTPAFLAEFSQNVNALNLYSCFNLENRVLPLSFKYKNNIEGVLNRLLEVDKSQSDNKNFHSKVLLCELLILINNFVDDFKLKGYSSMQPINPKVSQVIKYINENYHQAISLSSVAKEFYLSPFYLSKLFKQTTNFTFIEYLNSVKIRNATQLLQDKKYKIIDIAEKVGFTNNTHFTRVFKTVMGMSPMKYRKLLSER</sequence>
<dbReference type="Pfam" id="PF12833">
    <property type="entry name" value="HTH_18"/>
    <property type="match status" value="1"/>
</dbReference>
<keyword evidence="3" id="KW-0804">Transcription</keyword>
<dbReference type="InterPro" id="IPR014710">
    <property type="entry name" value="RmlC-like_jellyroll"/>
</dbReference>
<dbReference type="PANTHER" id="PTHR43280:SF2">
    <property type="entry name" value="HTH-TYPE TRANSCRIPTIONAL REGULATOR EXSA"/>
    <property type="match status" value="1"/>
</dbReference>
<dbReference type="Gene3D" id="1.10.10.60">
    <property type="entry name" value="Homeodomain-like"/>
    <property type="match status" value="2"/>
</dbReference>
<dbReference type="Pfam" id="PF02311">
    <property type="entry name" value="AraC_binding"/>
    <property type="match status" value="1"/>
</dbReference>
<dbReference type="GO" id="GO:0003700">
    <property type="term" value="F:DNA-binding transcription factor activity"/>
    <property type="evidence" value="ECO:0007669"/>
    <property type="project" value="InterPro"/>
</dbReference>
<dbReference type="PROSITE" id="PS00041">
    <property type="entry name" value="HTH_ARAC_FAMILY_1"/>
    <property type="match status" value="1"/>
</dbReference>
<reference evidence="5 6" key="1">
    <citation type="submission" date="2016-05" db="EMBL/GenBank/DDBJ databases">
        <title>Microbial solvent formation.</title>
        <authorList>
            <person name="Poehlein A."/>
            <person name="Montoya Solano J.D."/>
            <person name="Flitsch S."/>
            <person name="Krabben P."/>
            <person name="Duerre P."/>
            <person name="Daniel R."/>
        </authorList>
    </citation>
    <scope>NUCLEOTIDE SEQUENCE [LARGE SCALE GENOMIC DNA]</scope>
    <source>
        <strain evidence="5 6">DSM 53</strain>
    </source>
</reference>
<dbReference type="InterPro" id="IPR003313">
    <property type="entry name" value="AraC-bd"/>
</dbReference>
<dbReference type="InterPro" id="IPR018062">
    <property type="entry name" value="HTH_AraC-typ_CS"/>
</dbReference>
<dbReference type="InterPro" id="IPR037923">
    <property type="entry name" value="HTH-like"/>
</dbReference>
<dbReference type="Gene3D" id="2.60.120.10">
    <property type="entry name" value="Jelly Rolls"/>
    <property type="match status" value="1"/>
</dbReference>
<evidence type="ECO:0000313" key="5">
    <source>
        <dbReference type="EMBL" id="OOM62357.1"/>
    </source>
</evidence>
<proteinExistence type="predicted"/>
<evidence type="ECO:0000256" key="1">
    <source>
        <dbReference type="ARBA" id="ARBA00023015"/>
    </source>
</evidence>
<comment type="caution">
    <text evidence="5">The sequence shown here is derived from an EMBL/GenBank/DDBJ whole genome shotgun (WGS) entry which is preliminary data.</text>
</comment>
<keyword evidence="2" id="KW-0238">DNA-binding</keyword>
<keyword evidence="1" id="KW-0805">Transcription regulation</keyword>
<accession>A0A1S8SAD5</accession>
<dbReference type="SMART" id="SM00342">
    <property type="entry name" value="HTH_ARAC"/>
    <property type="match status" value="1"/>
</dbReference>
<dbReference type="InterPro" id="IPR020449">
    <property type="entry name" value="Tscrpt_reg_AraC-type_HTH"/>
</dbReference>
<dbReference type="SUPFAM" id="SSF46689">
    <property type="entry name" value="Homeodomain-like"/>
    <property type="match status" value="2"/>
</dbReference>